<name>A0AAD7LEQ2_QUISA</name>
<organism evidence="2 3">
    <name type="scientific">Quillaja saponaria</name>
    <name type="common">Soap bark tree</name>
    <dbReference type="NCBI Taxonomy" id="32244"/>
    <lineage>
        <taxon>Eukaryota</taxon>
        <taxon>Viridiplantae</taxon>
        <taxon>Streptophyta</taxon>
        <taxon>Embryophyta</taxon>
        <taxon>Tracheophyta</taxon>
        <taxon>Spermatophyta</taxon>
        <taxon>Magnoliopsida</taxon>
        <taxon>eudicotyledons</taxon>
        <taxon>Gunneridae</taxon>
        <taxon>Pentapetalae</taxon>
        <taxon>rosids</taxon>
        <taxon>fabids</taxon>
        <taxon>Fabales</taxon>
        <taxon>Quillajaceae</taxon>
        <taxon>Quillaja</taxon>
    </lineage>
</organism>
<keyword evidence="1" id="KW-0812">Transmembrane</keyword>
<reference evidence="2" key="1">
    <citation type="journal article" date="2023" name="Science">
        <title>Elucidation of the pathway for biosynthesis of saponin adjuvants from the soapbark tree.</title>
        <authorList>
            <person name="Reed J."/>
            <person name="Orme A."/>
            <person name="El-Demerdash A."/>
            <person name="Owen C."/>
            <person name="Martin L.B.B."/>
            <person name="Misra R.C."/>
            <person name="Kikuchi S."/>
            <person name="Rejzek M."/>
            <person name="Martin A.C."/>
            <person name="Harkess A."/>
            <person name="Leebens-Mack J."/>
            <person name="Louveau T."/>
            <person name="Stephenson M.J."/>
            <person name="Osbourn A."/>
        </authorList>
    </citation>
    <scope>NUCLEOTIDE SEQUENCE</scope>
    <source>
        <strain evidence="2">S10</strain>
    </source>
</reference>
<accession>A0AAD7LEQ2</accession>
<protein>
    <submittedName>
        <fullName evidence="2">Uncharacterized protein</fullName>
    </submittedName>
</protein>
<dbReference type="AlphaFoldDB" id="A0AAD7LEQ2"/>
<evidence type="ECO:0000256" key="1">
    <source>
        <dbReference type="SAM" id="Phobius"/>
    </source>
</evidence>
<proteinExistence type="predicted"/>
<comment type="caution">
    <text evidence="2">The sequence shown here is derived from an EMBL/GenBank/DDBJ whole genome shotgun (WGS) entry which is preliminary data.</text>
</comment>
<keyword evidence="3" id="KW-1185">Reference proteome</keyword>
<keyword evidence="1" id="KW-1133">Transmembrane helix</keyword>
<dbReference type="EMBL" id="JARAOO010000009">
    <property type="protein sequence ID" value="KAJ7956825.1"/>
    <property type="molecule type" value="Genomic_DNA"/>
</dbReference>
<feature type="transmembrane region" description="Helical" evidence="1">
    <location>
        <begin position="39"/>
        <end position="58"/>
    </location>
</feature>
<keyword evidence="1" id="KW-0472">Membrane</keyword>
<feature type="transmembrane region" description="Helical" evidence="1">
    <location>
        <begin position="12"/>
        <end position="33"/>
    </location>
</feature>
<sequence>MGLMNWRQREQSIQQIGALLLLIVAAVLLIALVKALTKLLQGFVIVSALVTALLHFIFEGKPPFRCIGSCPFHLQ</sequence>
<dbReference type="Proteomes" id="UP001163823">
    <property type="component" value="Chromosome 9"/>
</dbReference>
<evidence type="ECO:0000313" key="3">
    <source>
        <dbReference type="Proteomes" id="UP001163823"/>
    </source>
</evidence>
<evidence type="ECO:0000313" key="2">
    <source>
        <dbReference type="EMBL" id="KAJ7956825.1"/>
    </source>
</evidence>
<gene>
    <name evidence="2" type="ORF">O6P43_023203</name>
</gene>